<dbReference type="InterPro" id="IPR040521">
    <property type="entry name" value="KDZ"/>
</dbReference>
<dbReference type="EMBL" id="SGPM01000670">
    <property type="protein sequence ID" value="THH17208.1"/>
    <property type="molecule type" value="Genomic_DNA"/>
</dbReference>
<organism evidence="1 2">
    <name type="scientific">Antrodiella citrinella</name>
    <dbReference type="NCBI Taxonomy" id="2447956"/>
    <lineage>
        <taxon>Eukaryota</taxon>
        <taxon>Fungi</taxon>
        <taxon>Dikarya</taxon>
        <taxon>Basidiomycota</taxon>
        <taxon>Agaricomycotina</taxon>
        <taxon>Agaricomycetes</taxon>
        <taxon>Polyporales</taxon>
        <taxon>Steccherinaceae</taxon>
        <taxon>Antrodiella</taxon>
    </lineage>
</organism>
<comment type="caution">
    <text evidence="1">The sequence shown here is derived from an EMBL/GenBank/DDBJ whole genome shotgun (WGS) entry which is preliminary data.</text>
</comment>
<keyword evidence="2" id="KW-1185">Reference proteome</keyword>
<protein>
    <submittedName>
        <fullName evidence="1">Uncharacterized protein</fullName>
    </submittedName>
</protein>
<dbReference type="Proteomes" id="UP000308730">
    <property type="component" value="Unassembled WGS sequence"/>
</dbReference>
<name>A0A4S4LZ17_9APHY</name>
<dbReference type="Pfam" id="PF18758">
    <property type="entry name" value="KDZ"/>
    <property type="match status" value="1"/>
</dbReference>
<dbReference type="OrthoDB" id="3257768at2759"/>
<dbReference type="PANTHER" id="PTHR33104:SF2">
    <property type="entry name" value="CXC3 LIKE CYSTEINE CLUSTER DOMAIN-CONTAINING PROTEIN"/>
    <property type="match status" value="1"/>
</dbReference>
<reference evidence="1 2" key="1">
    <citation type="submission" date="2019-02" db="EMBL/GenBank/DDBJ databases">
        <title>Genome sequencing of the rare red list fungi Antrodiella citrinella (Flaviporus citrinellus).</title>
        <authorList>
            <person name="Buettner E."/>
            <person name="Kellner H."/>
        </authorList>
    </citation>
    <scope>NUCLEOTIDE SEQUENCE [LARGE SCALE GENOMIC DNA]</scope>
    <source>
        <strain evidence="1 2">DSM 108506</strain>
    </source>
</reference>
<sequence>ACFRVKRYEVSNVTKDPIIDDGWAYFVAERPYKEFLATHNNQDEMSTCTGLSAIDHANTKFSKGYALTGVGAIVCSHEIIMRNGVGDLQKGERYCNMDYIYTSALKHRPDVNKLTCYDIVCQWTKHIHEHVAKLPSALQITLADLQELLWAIGKLHWHSHKAAGHSRYSLNYIPGAGRVDGEYIERDWWVTQPITSSTKLMGPRGHHSSLNDTWAYANWRKVVGLATHLAKQYKMARIEYREQLDDHSAFTNGFDSHLIKTWLEELDEWEKNPADEKDPYLAHRADPTEIEIQGSLLEEEEAAMMNCKTTFKHDISPVDFVTAGLDIEEQQYIFHNV</sequence>
<feature type="non-terminal residue" evidence="1">
    <location>
        <position position="1"/>
    </location>
</feature>
<evidence type="ECO:0000313" key="1">
    <source>
        <dbReference type="EMBL" id="THH17208.1"/>
    </source>
</evidence>
<proteinExistence type="predicted"/>
<gene>
    <name evidence="1" type="ORF">EUX98_g9171</name>
</gene>
<dbReference type="AlphaFoldDB" id="A0A4S4LZ17"/>
<evidence type="ECO:0000313" key="2">
    <source>
        <dbReference type="Proteomes" id="UP000308730"/>
    </source>
</evidence>
<dbReference type="PANTHER" id="PTHR33104">
    <property type="entry name" value="SI:DKEY-29D5.2"/>
    <property type="match status" value="1"/>
</dbReference>
<accession>A0A4S4LZ17</accession>